<dbReference type="Proteomes" id="UP000237822">
    <property type="component" value="Unassembled WGS sequence"/>
</dbReference>
<evidence type="ECO:0000256" key="1">
    <source>
        <dbReference type="ARBA" id="ARBA00004651"/>
    </source>
</evidence>
<dbReference type="AlphaFoldDB" id="A0A2T0UAM7"/>
<keyword evidence="8" id="KW-1185">Reference proteome</keyword>
<keyword evidence="5 6" id="KW-0472">Membrane</keyword>
<dbReference type="GO" id="GO:0043190">
    <property type="term" value="C:ATP-binding cassette (ABC) transporter complex"/>
    <property type="evidence" value="ECO:0007669"/>
    <property type="project" value="InterPro"/>
</dbReference>
<feature type="transmembrane region" description="Helical" evidence="6">
    <location>
        <begin position="72"/>
        <end position="89"/>
    </location>
</feature>
<proteinExistence type="predicted"/>
<comment type="subcellular location">
    <subcellularLocation>
        <location evidence="1">Cell membrane</location>
        <topology evidence="1">Multi-pass membrane protein</topology>
    </subcellularLocation>
</comment>
<feature type="transmembrane region" description="Helical" evidence="6">
    <location>
        <begin position="109"/>
        <end position="128"/>
    </location>
</feature>
<keyword evidence="3 6" id="KW-0812">Transmembrane</keyword>
<feature type="transmembrane region" description="Helical" evidence="6">
    <location>
        <begin position="233"/>
        <end position="255"/>
    </location>
</feature>
<dbReference type="CDD" id="cd16914">
    <property type="entry name" value="EcfT"/>
    <property type="match status" value="1"/>
</dbReference>
<dbReference type="InterPro" id="IPR003339">
    <property type="entry name" value="ABC/ECF_trnsptr_transmembrane"/>
</dbReference>
<dbReference type="Pfam" id="PF02361">
    <property type="entry name" value="CbiQ"/>
    <property type="match status" value="1"/>
</dbReference>
<evidence type="ECO:0000313" key="8">
    <source>
        <dbReference type="Proteomes" id="UP000237822"/>
    </source>
</evidence>
<evidence type="ECO:0000256" key="3">
    <source>
        <dbReference type="ARBA" id="ARBA00022692"/>
    </source>
</evidence>
<evidence type="ECO:0000256" key="2">
    <source>
        <dbReference type="ARBA" id="ARBA00022475"/>
    </source>
</evidence>
<evidence type="ECO:0000313" key="7">
    <source>
        <dbReference type="EMBL" id="PRY54877.1"/>
    </source>
</evidence>
<dbReference type="InterPro" id="IPR051611">
    <property type="entry name" value="ECF_transporter_component"/>
</dbReference>
<dbReference type="EMBL" id="PVTI01000023">
    <property type="protein sequence ID" value="PRY54877.1"/>
    <property type="molecule type" value="Genomic_DNA"/>
</dbReference>
<dbReference type="InterPro" id="IPR012809">
    <property type="entry name" value="ECF_CbiQ"/>
</dbReference>
<dbReference type="PANTHER" id="PTHR34857">
    <property type="entry name" value="SLL0384 PROTEIN"/>
    <property type="match status" value="1"/>
</dbReference>
<accession>A0A2T0UAM7</accession>
<dbReference type="RefSeq" id="WP_106298419.1">
    <property type="nucleotide sequence ID" value="NZ_PVTI01000023.1"/>
</dbReference>
<comment type="caution">
    <text evidence="7">The sequence shown here is derived from an EMBL/GenBank/DDBJ whole genome shotgun (WGS) entry which is preliminary data.</text>
</comment>
<name>A0A2T0UAM7_9MICO</name>
<sequence>MGSQQGPHLHVEGDSLVHRLPAHTKLVGLLAFVLGVVALPSSAHLARLAMLALAVLVVAATRVPWRHVVRRMVVEVPFVVFAIVLPFVATGPRRALGPVTVSASGLEAALTLLVTATVSVLTAIAFAVTTSTRDLVRALQHLRVPDRLVQILAFMVRYLGVVTAQSQRMKVARESRAFEARTVRSWPVIASSAGALFVRSYERGERVHLAMMSRGYSGRLPVIEPLRATAGQWTLALTPAVCAVAAGAAVLVSGWGS</sequence>
<keyword evidence="4 6" id="KW-1133">Transmembrane helix</keyword>
<dbReference type="OrthoDB" id="4533at2"/>
<dbReference type="PANTHER" id="PTHR34857:SF2">
    <property type="entry name" value="SLL0384 PROTEIN"/>
    <property type="match status" value="1"/>
</dbReference>
<feature type="transmembrane region" description="Helical" evidence="6">
    <location>
        <begin position="45"/>
        <end position="65"/>
    </location>
</feature>
<reference evidence="7 8" key="1">
    <citation type="submission" date="2018-03" db="EMBL/GenBank/DDBJ databases">
        <title>Genomic Encyclopedia of Archaeal and Bacterial Type Strains, Phase II (KMG-II): from individual species to whole genera.</title>
        <authorList>
            <person name="Goeker M."/>
        </authorList>
    </citation>
    <scope>NUCLEOTIDE SEQUENCE [LARGE SCALE GENOMIC DNA]</scope>
    <source>
        <strain evidence="7 8">ATCC BAA-1496</strain>
    </source>
</reference>
<dbReference type="NCBIfam" id="TIGR02454">
    <property type="entry name" value="ECF_T_CbiQ"/>
    <property type="match status" value="1"/>
</dbReference>
<evidence type="ECO:0000256" key="6">
    <source>
        <dbReference type="SAM" id="Phobius"/>
    </source>
</evidence>
<organism evidence="7 8">
    <name type="scientific">Knoellia remsis</name>
    <dbReference type="NCBI Taxonomy" id="407159"/>
    <lineage>
        <taxon>Bacteria</taxon>
        <taxon>Bacillati</taxon>
        <taxon>Actinomycetota</taxon>
        <taxon>Actinomycetes</taxon>
        <taxon>Micrococcales</taxon>
        <taxon>Intrasporangiaceae</taxon>
        <taxon>Knoellia</taxon>
    </lineage>
</organism>
<protein>
    <submittedName>
        <fullName evidence="7">Cobalt/nickel transport system permease protein</fullName>
    </submittedName>
</protein>
<gene>
    <name evidence="7" type="ORF">BCF74_12351</name>
</gene>
<evidence type="ECO:0000256" key="4">
    <source>
        <dbReference type="ARBA" id="ARBA00022989"/>
    </source>
</evidence>
<evidence type="ECO:0000256" key="5">
    <source>
        <dbReference type="ARBA" id="ARBA00023136"/>
    </source>
</evidence>
<keyword evidence="2" id="KW-1003">Cell membrane</keyword>
<dbReference type="GO" id="GO:0006824">
    <property type="term" value="P:cobalt ion transport"/>
    <property type="evidence" value="ECO:0007669"/>
    <property type="project" value="InterPro"/>
</dbReference>